<proteinExistence type="predicted"/>
<evidence type="ECO:0000313" key="1">
    <source>
        <dbReference type="EMBL" id="KAH7848992.1"/>
    </source>
</evidence>
<dbReference type="Proteomes" id="UP000828048">
    <property type="component" value="Chromosome 7"/>
</dbReference>
<reference evidence="1 2" key="1">
    <citation type="journal article" date="2021" name="Hortic Res">
        <title>High-quality reference genome and annotation aids understanding of berry development for evergreen blueberry (Vaccinium darrowii).</title>
        <authorList>
            <person name="Yu J."/>
            <person name="Hulse-Kemp A.M."/>
            <person name="Babiker E."/>
            <person name="Staton M."/>
        </authorList>
    </citation>
    <scope>NUCLEOTIDE SEQUENCE [LARGE SCALE GENOMIC DNA]</scope>
    <source>
        <strain evidence="2">cv. NJ 8807/NJ 8810</strain>
        <tissue evidence="1">Young leaf</tissue>
    </source>
</reference>
<keyword evidence="2" id="KW-1185">Reference proteome</keyword>
<comment type="caution">
    <text evidence="1">The sequence shown here is derived from an EMBL/GenBank/DDBJ whole genome shotgun (WGS) entry which is preliminary data.</text>
</comment>
<organism evidence="1 2">
    <name type="scientific">Vaccinium darrowii</name>
    <dbReference type="NCBI Taxonomy" id="229202"/>
    <lineage>
        <taxon>Eukaryota</taxon>
        <taxon>Viridiplantae</taxon>
        <taxon>Streptophyta</taxon>
        <taxon>Embryophyta</taxon>
        <taxon>Tracheophyta</taxon>
        <taxon>Spermatophyta</taxon>
        <taxon>Magnoliopsida</taxon>
        <taxon>eudicotyledons</taxon>
        <taxon>Gunneridae</taxon>
        <taxon>Pentapetalae</taxon>
        <taxon>asterids</taxon>
        <taxon>Ericales</taxon>
        <taxon>Ericaceae</taxon>
        <taxon>Vaccinioideae</taxon>
        <taxon>Vaccinieae</taxon>
        <taxon>Vaccinium</taxon>
    </lineage>
</organism>
<name>A0ACB7Y7A2_9ERIC</name>
<dbReference type="EMBL" id="CM037157">
    <property type="protein sequence ID" value="KAH7848992.1"/>
    <property type="molecule type" value="Genomic_DNA"/>
</dbReference>
<evidence type="ECO:0000313" key="2">
    <source>
        <dbReference type="Proteomes" id="UP000828048"/>
    </source>
</evidence>
<protein>
    <submittedName>
        <fullName evidence="1">Uncharacterized protein</fullName>
    </submittedName>
</protein>
<sequence length="523" mass="58051">MDTFSNTRKRKATTMARMDYCTQLASQLMLKNVMSEKNNLVVSPVSLNIILNMLAAGLEGRTLEYMLGFLRSKNIKQINSKSSKMMAMAADVGTANNGDDGGPILAMVNGVWSDQSFPLKPAYKEQVLKGIFNCEAKSVDFATQAEELRDEINAWAEAISRGLIKDLLKPGSPSPDTALFLANALYFKGTWEQYYGFDVNRTEKRDFYLLNGEIVSVSFMTSHNMYACGSFDGFKVLEIPYENGKCKRHFSMYFFLPNERDGLQNLLEKLINSNPDMYFSLPKVELNNFWIPKFKFSYTFDVSGAMMDTGTTLSFMKNPEDLSEMMHIPKGATIGRSKIIQKACIEIDEKGTEAAAITYYGCEGCAFDAEPKPLISFVADHPFVFMIREAKSGLIFFTGVVLDPSQNLNDEDKDNGGKEPADPSTQSAPPRKRQSLGHKKAATKGATAEVVEIINEEAHLLPRCLLHVQPGSTFPTYDFGECKPIRSAVDAMLRAICQSLAQRKSIDGKPSKKGAAAAAVDWF</sequence>
<gene>
    <name evidence="1" type="ORF">Vadar_011415</name>
</gene>
<accession>A0ACB7Y7A2</accession>